<evidence type="ECO:0000313" key="6">
    <source>
        <dbReference type="EMBL" id="CAG8503760.1"/>
    </source>
</evidence>
<feature type="region of interest" description="Disordered" evidence="3">
    <location>
        <begin position="1226"/>
        <end position="1258"/>
    </location>
</feature>
<feature type="transmembrane region" description="Helical" evidence="4">
    <location>
        <begin position="1151"/>
        <end position="1177"/>
    </location>
</feature>
<dbReference type="SMART" id="SM00326">
    <property type="entry name" value="SH3"/>
    <property type="match status" value="1"/>
</dbReference>
<dbReference type="SUPFAM" id="SSF50965">
    <property type="entry name" value="Galactose oxidase, central domain"/>
    <property type="match status" value="1"/>
</dbReference>
<dbReference type="InterPro" id="IPR036028">
    <property type="entry name" value="SH3-like_dom_sf"/>
</dbReference>
<dbReference type="PANTHER" id="PTHR31778">
    <property type="entry name" value="BUD SITE SELECTION PROTEIN RAX2"/>
    <property type="match status" value="1"/>
</dbReference>
<evidence type="ECO:0000256" key="2">
    <source>
        <dbReference type="PROSITE-ProRule" id="PRU00192"/>
    </source>
</evidence>
<keyword evidence="4" id="KW-1133">Transmembrane helix</keyword>
<dbReference type="InterPro" id="IPR048266">
    <property type="entry name" value="Rax2-like_second"/>
</dbReference>
<dbReference type="PROSITE" id="PS50002">
    <property type="entry name" value="SH3"/>
    <property type="match status" value="1"/>
</dbReference>
<comment type="caution">
    <text evidence="6">The sequence shown here is derived from an EMBL/GenBank/DDBJ whole genome shotgun (WGS) entry which is preliminary data.</text>
</comment>
<dbReference type="Gene3D" id="2.30.30.40">
    <property type="entry name" value="SH3 Domains"/>
    <property type="match status" value="1"/>
</dbReference>
<dbReference type="EMBL" id="CAJVPV010001648">
    <property type="protein sequence ID" value="CAG8503760.1"/>
    <property type="molecule type" value="Genomic_DNA"/>
</dbReference>
<dbReference type="SUPFAM" id="SSF50044">
    <property type="entry name" value="SH3-domain"/>
    <property type="match status" value="1"/>
</dbReference>
<dbReference type="InterPro" id="IPR048265">
    <property type="entry name" value="Rax2-like_third"/>
</dbReference>
<sequence>MNIILYNYLLTSILLRCAWVWWIWQAALVVSAQPNIEFSGVPQILIGGKYNGISKYDGVLRGDRESFDGRATSVFLTQLPNGTFQFEGSTSPGGTINAMCIIPRSNDDIYNIDVYVAGNFSSIGNETSGINNIALYNPKNQTFSPLLDGLDSTVYTLYCDAKNKIVYAGGDFLAPVNPTAHGINGTSFGGSVALWQDGTWKTLPFNGFNGPVYVITNNEQNNTIYFGGRFSATGDGSFGVSNNTQPINIKNATIVGGSSTTLNGFSDPSVMVCSGDLDGPGNTWLLQDRMPGFWRAGFDIGLTPTSIGLRNTNYQGRGTKSFRLLSSPDQSVVPLTYVNSTTGNVENCSSTCPLDSNNRVYQIFNFDGPFNLTGFEIDILEWYGEGGGLHGIQLFQTDIVVRAANDLGFPSCLNIPFSPSVKTEGNWTSRLLSGIWEYVLSTTIPASQLTSSTAKVTLIPYIPESGYYNVTLFTPSCLPIGCSSTTSIDVKITVMPNVTITVTLAENSTDEYREDAIYSGYIVSTSNAFQPRVEITVSRTAQPPADGGDAVIYVDRVLFKPTNISHNTLSGLLQYTPSSSDVQASWYGLHGTLALGATVSDIAVLSPSDIIVGGRFENMTFSNIVQYDGSNFISLPNEGLNGHVNAVLQVGDDLIVGGLFNGTTLSNINGLNNLAIFDTKKKSWRAMGGGVNGEVTRLGLVNKYNSSQVHVIGRFNTLISEHNATFGNVTFGHAVWDDSINNWVTSAYVEGLVGSVIPYSLPNTQPVISFWGGNIISALSVTSFGGSLITSSGIKPLPIFPQSNAPEVIINAAIIYNSTDSSKSYVIVGGKFKLDNLTNIAILKDNVWNTVSLDVIEVRAFAVFNNVLYIGSAVNGSLDTNPAFASYDLTNFKMIRTQQLFANDNLVRVNIIKSRVGTDDLIVTGKFEKAGSLDCKSICLWDSKKEQWRSLSNNGILGEVLSIDFIGNDNSQNTLVAAGNLTLDNRFVYLAQYDFTNASWKEKASLGDGDTQLPGPATVVLNDFLINGQFFVAGYRSNGSGSYLRKWDGSRYRDISKGLLTNSTISQLSLVPSDSQHKSSDILDAGWLLLIAGDLALESYGNVSAAFYDGSTLYPYLISAGGNGTSGKIFTIFTAILPDFLSGHGALPVPLVILISVSISLAFIFLLVATGMSVVYFRRRRVAKDRTSSRYSDKMTIRQSELMNTINAATAIIGQRNDPRQSVVSSNFGNISDTKTSTHQSSTARSNPIDTIPERTRNSDNSDLVLAREMAEKIATEDEVKDIPAVVNNEEGGGSKSRGRVYEGGEMYHARFPFVAREDVELGFEVGDIIYVTDKSDDVWWKGVKDDGTGNFVTGYFPSTYVVPDAES</sequence>
<name>A0A9N8ZQ11_9GLOM</name>
<dbReference type="Pfam" id="PF20842">
    <property type="entry name" value="Rax2_2"/>
    <property type="match status" value="1"/>
</dbReference>
<proteinExistence type="predicted"/>
<evidence type="ECO:0000256" key="4">
    <source>
        <dbReference type="SAM" id="Phobius"/>
    </source>
</evidence>
<evidence type="ECO:0000313" key="7">
    <source>
        <dbReference type="Proteomes" id="UP000789342"/>
    </source>
</evidence>
<evidence type="ECO:0000256" key="1">
    <source>
        <dbReference type="ARBA" id="ARBA00022443"/>
    </source>
</evidence>
<feature type="domain" description="SH3" evidence="5">
    <location>
        <begin position="1303"/>
        <end position="1367"/>
    </location>
</feature>
<evidence type="ECO:0000256" key="3">
    <source>
        <dbReference type="SAM" id="MobiDB-lite"/>
    </source>
</evidence>
<keyword evidence="1 2" id="KW-0728">SH3 domain</keyword>
<dbReference type="Pfam" id="PF12768">
    <property type="entry name" value="Rax2"/>
    <property type="match status" value="1"/>
</dbReference>
<dbReference type="PANTHER" id="PTHR31778:SF2">
    <property type="entry name" value="BUD SITE SELECTION PROTEIN RAX2"/>
    <property type="match status" value="1"/>
</dbReference>
<accession>A0A9N8ZQ11</accession>
<reference evidence="6" key="1">
    <citation type="submission" date="2021-06" db="EMBL/GenBank/DDBJ databases">
        <authorList>
            <person name="Kallberg Y."/>
            <person name="Tangrot J."/>
            <person name="Rosling A."/>
        </authorList>
    </citation>
    <scope>NUCLEOTIDE SEQUENCE</scope>
    <source>
        <strain evidence="6">CL551</strain>
    </source>
</reference>
<dbReference type="Pfam" id="PF00018">
    <property type="entry name" value="SH3_1"/>
    <property type="match status" value="1"/>
</dbReference>
<keyword evidence="7" id="KW-1185">Reference proteome</keyword>
<dbReference type="OrthoDB" id="2503993at2759"/>
<dbReference type="CDD" id="cd00174">
    <property type="entry name" value="SH3"/>
    <property type="match status" value="1"/>
</dbReference>
<evidence type="ECO:0000259" key="5">
    <source>
        <dbReference type="PROSITE" id="PS50002"/>
    </source>
</evidence>
<dbReference type="InterPro" id="IPR024982">
    <property type="entry name" value="Rax2-like_C"/>
</dbReference>
<keyword evidence="4" id="KW-0812">Transmembrane</keyword>
<dbReference type="InterPro" id="IPR011043">
    <property type="entry name" value="Gal_Oxase/kelch_b-propeller"/>
</dbReference>
<dbReference type="GO" id="GO:1902929">
    <property type="term" value="C:plasma membrane of growing cell tip"/>
    <property type="evidence" value="ECO:0007669"/>
    <property type="project" value="TreeGrafter"/>
</dbReference>
<feature type="compositionally biased region" description="Polar residues" evidence="3">
    <location>
        <begin position="1226"/>
        <end position="1249"/>
    </location>
</feature>
<dbReference type="Pfam" id="PF20843">
    <property type="entry name" value="Rax2_3"/>
    <property type="match status" value="1"/>
</dbReference>
<protein>
    <submittedName>
        <fullName evidence="6">11795_t:CDS:1</fullName>
    </submittedName>
</protein>
<dbReference type="InterPro" id="IPR001452">
    <property type="entry name" value="SH3_domain"/>
</dbReference>
<organism evidence="6 7">
    <name type="scientific">Acaulospora morrowiae</name>
    <dbReference type="NCBI Taxonomy" id="94023"/>
    <lineage>
        <taxon>Eukaryota</taxon>
        <taxon>Fungi</taxon>
        <taxon>Fungi incertae sedis</taxon>
        <taxon>Mucoromycota</taxon>
        <taxon>Glomeromycotina</taxon>
        <taxon>Glomeromycetes</taxon>
        <taxon>Diversisporales</taxon>
        <taxon>Acaulosporaceae</taxon>
        <taxon>Acaulospora</taxon>
    </lineage>
</organism>
<gene>
    <name evidence="6" type="ORF">AMORRO_LOCUS3381</name>
</gene>
<dbReference type="Proteomes" id="UP000789342">
    <property type="component" value="Unassembled WGS sequence"/>
</dbReference>
<keyword evidence="4" id="KW-0472">Membrane</keyword>